<evidence type="ECO:0000256" key="1">
    <source>
        <dbReference type="SAM" id="MobiDB-lite"/>
    </source>
</evidence>
<evidence type="ECO:0000313" key="2">
    <source>
        <dbReference type="EMBL" id="VDO02353.1"/>
    </source>
</evidence>
<dbReference type="PANTHER" id="PTHR19446">
    <property type="entry name" value="REVERSE TRANSCRIPTASES"/>
    <property type="match status" value="1"/>
</dbReference>
<accession>A0A0R3THF6</accession>
<dbReference type="AlphaFoldDB" id="A0A0R3THF6"/>
<dbReference type="OrthoDB" id="6243574at2759"/>
<evidence type="ECO:0000313" key="4">
    <source>
        <dbReference type="WBParaSite" id="HNAJ_0000649701-mRNA-1"/>
    </source>
</evidence>
<reference evidence="2 3" key="2">
    <citation type="submission" date="2018-11" db="EMBL/GenBank/DDBJ databases">
        <authorList>
            <consortium name="Pathogen Informatics"/>
        </authorList>
    </citation>
    <scope>NUCLEOTIDE SEQUENCE [LARGE SCALE GENOMIC DNA]</scope>
</reference>
<proteinExistence type="predicted"/>
<dbReference type="WBParaSite" id="HNAJ_0000649701-mRNA-1">
    <property type="protein sequence ID" value="HNAJ_0000649701-mRNA-1"/>
    <property type="gene ID" value="HNAJ_0000649701"/>
</dbReference>
<reference evidence="4" key="1">
    <citation type="submission" date="2017-02" db="UniProtKB">
        <authorList>
            <consortium name="WormBaseParasite"/>
        </authorList>
    </citation>
    <scope>IDENTIFICATION</scope>
</reference>
<gene>
    <name evidence="2" type="ORF">HNAJ_LOCUS6493</name>
</gene>
<evidence type="ECO:0000313" key="3">
    <source>
        <dbReference type="Proteomes" id="UP000278807"/>
    </source>
</evidence>
<keyword evidence="3" id="KW-1185">Reference proteome</keyword>
<dbReference type="EMBL" id="UZAE01007216">
    <property type="protein sequence ID" value="VDO02353.1"/>
    <property type="molecule type" value="Genomic_DNA"/>
</dbReference>
<organism evidence="4">
    <name type="scientific">Rodentolepis nana</name>
    <name type="common">Dwarf tapeworm</name>
    <name type="synonym">Hymenolepis nana</name>
    <dbReference type="NCBI Taxonomy" id="102285"/>
    <lineage>
        <taxon>Eukaryota</taxon>
        <taxon>Metazoa</taxon>
        <taxon>Spiralia</taxon>
        <taxon>Lophotrochozoa</taxon>
        <taxon>Platyhelminthes</taxon>
        <taxon>Cestoda</taxon>
        <taxon>Eucestoda</taxon>
        <taxon>Cyclophyllidea</taxon>
        <taxon>Hymenolepididae</taxon>
        <taxon>Rodentolepis</taxon>
    </lineage>
</organism>
<protein>
    <submittedName>
        <fullName evidence="4">Reverse transcriptase domain-containing protein</fullName>
    </submittedName>
</protein>
<feature type="compositionally biased region" description="Polar residues" evidence="1">
    <location>
        <begin position="157"/>
        <end position="174"/>
    </location>
</feature>
<name>A0A0R3THF6_RODNA</name>
<dbReference type="STRING" id="102285.A0A0R3THF6"/>
<feature type="region of interest" description="Disordered" evidence="1">
    <location>
        <begin position="150"/>
        <end position="174"/>
    </location>
</feature>
<dbReference type="Proteomes" id="UP000278807">
    <property type="component" value="Unassembled WGS sequence"/>
</dbReference>
<sequence>MINTFVRKTSSDLKIQVGQLGEIKEDVIPNNVLTEPYRPCELNAAIKQLKCKKSPGEDGILPDFLIRMEAIAKETMLPLLNKIWESSLLPNQWKVAIVIPILKKGKDPSNFDNYRPFSLTSVPAKLMERMVNRGLTWLLETNNILRSEQAGFRPRRSTNQQVLTLSQHNNDVLD</sequence>